<evidence type="ECO:0000256" key="9">
    <source>
        <dbReference type="PIRSR" id="PIRSR000185-3"/>
    </source>
</evidence>
<evidence type="ECO:0000256" key="6">
    <source>
        <dbReference type="PIRNR" id="PIRNR000185"/>
    </source>
</evidence>
<feature type="binding site" evidence="8">
    <location>
        <position position="91"/>
    </location>
    <ligand>
        <name>substrate</name>
    </ligand>
</feature>
<feature type="binding site" evidence="8">
    <location>
        <position position="241"/>
    </location>
    <ligand>
        <name>NAD(+)</name>
        <dbReference type="ChEBI" id="CHEBI:57540"/>
    </ligand>
</feature>
<keyword evidence="13" id="KW-1185">Reference proteome</keyword>
<dbReference type="InterPro" id="IPR036291">
    <property type="entry name" value="NAD(P)-bd_dom_sf"/>
</dbReference>
<dbReference type="PRINTS" id="PR00082">
    <property type="entry name" value="GLFDHDRGNASE"/>
</dbReference>
<dbReference type="PIRSF" id="PIRSF000185">
    <property type="entry name" value="Glu_DH"/>
    <property type="match status" value="1"/>
</dbReference>
<evidence type="ECO:0000256" key="10">
    <source>
        <dbReference type="RuleBase" id="RU004417"/>
    </source>
</evidence>
<keyword evidence="4 6" id="KW-0560">Oxidoreductase</keyword>
<comment type="subunit">
    <text evidence="3">Homohexamer.</text>
</comment>
<comment type="catalytic activity">
    <reaction evidence="5">
        <text>L-glutamate + NADP(+) + H2O = 2-oxoglutarate + NH4(+) + NADPH + H(+)</text>
        <dbReference type="Rhea" id="RHEA:11612"/>
        <dbReference type="ChEBI" id="CHEBI:15377"/>
        <dbReference type="ChEBI" id="CHEBI:15378"/>
        <dbReference type="ChEBI" id="CHEBI:16810"/>
        <dbReference type="ChEBI" id="CHEBI:28938"/>
        <dbReference type="ChEBI" id="CHEBI:29985"/>
        <dbReference type="ChEBI" id="CHEBI:57783"/>
        <dbReference type="ChEBI" id="CHEBI:58349"/>
        <dbReference type="EC" id="1.4.1.4"/>
    </reaction>
</comment>
<dbReference type="RefSeq" id="WP_189492542.1">
    <property type="nucleotide sequence ID" value="NZ_BMZG01000004.1"/>
</dbReference>
<evidence type="ECO:0000256" key="1">
    <source>
        <dbReference type="ARBA" id="ARBA00003868"/>
    </source>
</evidence>
<evidence type="ECO:0000256" key="4">
    <source>
        <dbReference type="ARBA" id="ARBA00023002"/>
    </source>
</evidence>
<dbReference type="SUPFAM" id="SSF51735">
    <property type="entry name" value="NAD(P)-binding Rossmann-fold domains"/>
    <property type="match status" value="1"/>
</dbReference>
<dbReference type="SUPFAM" id="SSF53223">
    <property type="entry name" value="Aminoacid dehydrogenase-like, N-terminal domain"/>
    <property type="match status" value="1"/>
</dbReference>
<dbReference type="FunFam" id="3.40.50.10860:FF:000002">
    <property type="entry name" value="Glutamate dehydrogenase"/>
    <property type="match status" value="1"/>
</dbReference>
<evidence type="ECO:0000256" key="3">
    <source>
        <dbReference type="ARBA" id="ARBA00011643"/>
    </source>
</evidence>
<dbReference type="InterPro" id="IPR033524">
    <property type="entry name" value="Glu/Leu/Phe/Val_DH_AS"/>
</dbReference>
<proteinExistence type="inferred from homology"/>
<feature type="binding site" evidence="8">
    <location>
        <position position="112"/>
    </location>
    <ligand>
        <name>substrate</name>
    </ligand>
</feature>
<dbReference type="FunFam" id="3.40.50.720:FF:000030">
    <property type="entry name" value="Glutamate dehydrogenase"/>
    <property type="match status" value="1"/>
</dbReference>
<comment type="caution">
    <text evidence="12">The sequence shown here is derived from an EMBL/GenBank/DDBJ whole genome shotgun (WGS) entry which is preliminary data.</text>
</comment>
<dbReference type="InterPro" id="IPR014362">
    <property type="entry name" value="Glu_DH"/>
</dbReference>
<dbReference type="CDD" id="cd05313">
    <property type="entry name" value="NAD_bind_2_Glu_DH"/>
    <property type="match status" value="1"/>
</dbReference>
<feature type="domain" description="Glutamate/phenylalanine/leucine/valine/L-tryptophan dehydrogenase C-terminal" evidence="11">
    <location>
        <begin position="203"/>
        <end position="445"/>
    </location>
</feature>
<keyword evidence="8" id="KW-0520">NAD</keyword>
<keyword evidence="8" id="KW-0547">Nucleotide-binding</keyword>
<dbReference type="Proteomes" id="UP000614287">
    <property type="component" value="Unassembled WGS sequence"/>
</dbReference>
<evidence type="ECO:0000256" key="5">
    <source>
        <dbReference type="ARBA" id="ARBA00048584"/>
    </source>
</evidence>
<dbReference type="InterPro" id="IPR006096">
    <property type="entry name" value="Glu/Leu/Phe/Val/Trp_DH_C"/>
</dbReference>
<evidence type="ECO:0000313" key="13">
    <source>
        <dbReference type="Proteomes" id="UP000614287"/>
    </source>
</evidence>
<dbReference type="NCBIfam" id="NF006929">
    <property type="entry name" value="PRK09414.1"/>
    <property type="match status" value="1"/>
</dbReference>
<reference evidence="12" key="2">
    <citation type="submission" date="2020-09" db="EMBL/GenBank/DDBJ databases">
        <authorList>
            <person name="Sun Q."/>
            <person name="Kim S."/>
        </authorList>
    </citation>
    <scope>NUCLEOTIDE SEQUENCE</scope>
    <source>
        <strain evidence="12">KCTC 32501</strain>
    </source>
</reference>
<dbReference type="PROSITE" id="PS00074">
    <property type="entry name" value="GLFV_DEHYDROGENASE"/>
    <property type="match status" value="1"/>
</dbReference>
<feature type="active site" description="Proton donor" evidence="7">
    <location>
        <position position="127"/>
    </location>
</feature>
<feature type="site" description="Important for catalysis" evidence="9">
    <location>
        <position position="167"/>
    </location>
</feature>
<dbReference type="SMART" id="SM00839">
    <property type="entry name" value="ELFV_dehydrog"/>
    <property type="match status" value="1"/>
</dbReference>
<dbReference type="GO" id="GO:0006537">
    <property type="term" value="P:glutamate biosynthetic process"/>
    <property type="evidence" value="ECO:0007669"/>
    <property type="project" value="TreeGrafter"/>
</dbReference>
<dbReference type="GO" id="GO:0000166">
    <property type="term" value="F:nucleotide binding"/>
    <property type="evidence" value="ECO:0007669"/>
    <property type="project" value="UniProtKB-KW"/>
</dbReference>
<dbReference type="Gene3D" id="3.40.50.10860">
    <property type="entry name" value="Leucine Dehydrogenase, chain A, domain 1"/>
    <property type="match status" value="1"/>
</dbReference>
<evidence type="ECO:0000256" key="8">
    <source>
        <dbReference type="PIRSR" id="PIRSR000185-2"/>
    </source>
</evidence>
<name>A0A8J3CH36_9BURK</name>
<feature type="binding site" evidence="8">
    <location>
        <position position="115"/>
    </location>
    <ligand>
        <name>substrate</name>
    </ligand>
</feature>
<feature type="binding site" evidence="8">
    <location>
        <position position="166"/>
    </location>
    <ligand>
        <name>substrate</name>
    </ligand>
</feature>
<dbReference type="Gene3D" id="3.40.50.720">
    <property type="entry name" value="NAD(P)-binding Rossmann-like Domain"/>
    <property type="match status" value="1"/>
</dbReference>
<dbReference type="FunFam" id="1.10.285.10:FF:000001">
    <property type="entry name" value="Glutamate dehydrogenase"/>
    <property type="match status" value="1"/>
</dbReference>
<dbReference type="InterPro" id="IPR006095">
    <property type="entry name" value="Glu/Leu/Phe/Val/Trp_DH"/>
</dbReference>
<reference evidence="12" key="1">
    <citation type="journal article" date="2014" name="Int. J. Syst. Evol. Microbiol.">
        <title>Complete genome sequence of Corynebacterium casei LMG S-19264T (=DSM 44701T), isolated from a smear-ripened cheese.</title>
        <authorList>
            <consortium name="US DOE Joint Genome Institute (JGI-PGF)"/>
            <person name="Walter F."/>
            <person name="Albersmeier A."/>
            <person name="Kalinowski J."/>
            <person name="Ruckert C."/>
        </authorList>
    </citation>
    <scope>NUCLEOTIDE SEQUENCE</scope>
    <source>
        <strain evidence="12">KCTC 32501</strain>
    </source>
</reference>
<dbReference type="InterPro" id="IPR006097">
    <property type="entry name" value="Glu/Leu/Phe/Val/Trp_DH_dimer"/>
</dbReference>
<dbReference type="Pfam" id="PF02812">
    <property type="entry name" value="ELFV_dehydrog_N"/>
    <property type="match status" value="1"/>
</dbReference>
<dbReference type="PANTHER" id="PTHR43571">
    <property type="entry name" value="NADP-SPECIFIC GLUTAMATE DEHYDROGENASE 1-RELATED"/>
    <property type="match status" value="1"/>
</dbReference>
<dbReference type="Gene3D" id="1.10.285.10">
    <property type="entry name" value="Glutamate Dehydrogenase, chain A, domain 3"/>
    <property type="match status" value="2"/>
</dbReference>
<evidence type="ECO:0000256" key="2">
    <source>
        <dbReference type="ARBA" id="ARBA00006382"/>
    </source>
</evidence>
<protein>
    <recommendedName>
        <fullName evidence="6">Glutamate dehydrogenase</fullName>
    </recommendedName>
</protein>
<feature type="binding site" evidence="8">
    <location>
        <position position="210"/>
    </location>
    <ligand>
        <name>NAD(+)</name>
        <dbReference type="ChEBI" id="CHEBI:57540"/>
    </ligand>
</feature>
<dbReference type="GO" id="GO:0004354">
    <property type="term" value="F:glutamate dehydrogenase (NADP+) activity"/>
    <property type="evidence" value="ECO:0007669"/>
    <property type="project" value="UniProtKB-EC"/>
</dbReference>
<dbReference type="PANTHER" id="PTHR43571:SF1">
    <property type="entry name" value="NADP-SPECIFIC GLUTAMATE DEHYDROGENASE 1-RELATED"/>
    <property type="match status" value="1"/>
</dbReference>
<dbReference type="Pfam" id="PF00208">
    <property type="entry name" value="ELFV_dehydrog"/>
    <property type="match status" value="1"/>
</dbReference>
<comment type="similarity">
    <text evidence="2 6 10">Belongs to the Glu/Leu/Phe/Val dehydrogenases family.</text>
</comment>
<comment type="function">
    <text evidence="1">Catalyzes the reversible oxidative deamination of glutamate to alpha-ketoglutarate and ammonia.</text>
</comment>
<organism evidence="12 13">
    <name type="scientific">Formosimonas limnophila</name>
    <dbReference type="NCBI Taxonomy" id="1384487"/>
    <lineage>
        <taxon>Bacteria</taxon>
        <taxon>Pseudomonadati</taxon>
        <taxon>Pseudomonadota</taxon>
        <taxon>Betaproteobacteria</taxon>
        <taxon>Burkholderiales</taxon>
        <taxon>Burkholderiaceae</taxon>
        <taxon>Formosimonas</taxon>
    </lineage>
</organism>
<feature type="binding site" evidence="8">
    <location>
        <position position="379"/>
    </location>
    <ligand>
        <name>substrate</name>
    </ligand>
</feature>
<evidence type="ECO:0000259" key="11">
    <source>
        <dbReference type="SMART" id="SM00839"/>
    </source>
</evidence>
<dbReference type="EMBL" id="BMZG01000004">
    <property type="protein sequence ID" value="GHA71215.1"/>
    <property type="molecule type" value="Genomic_DNA"/>
</dbReference>
<dbReference type="InterPro" id="IPR050724">
    <property type="entry name" value="Glu_Leu_Phe_Val_DH"/>
</dbReference>
<evidence type="ECO:0000256" key="7">
    <source>
        <dbReference type="PIRSR" id="PIRSR000185-1"/>
    </source>
</evidence>
<accession>A0A8J3CH36</accession>
<sequence length="447" mass="48404">MAYATLDDFLAYVARRDPNQPEFLQAVKEVMMSLWPFIEKNPRYADFALLERLVEPERVIQFRVSWVDDKGQTQVNRAFRIQHNNAIGPYKGGMRFHPSVNLSILKFLAFEQTFKNALTTLPMGGGKGGSDFDPKGKSDGEVMRFCQALLSELYRHIGPDTDVPAGDIGVGAREVGYMTGYMKKFANHTGSVFTGKGITFGGSLVRPEATGYGTVYFAQEMLKHKGDSITGKTVLVSGSGNVAQFAVEKLIQLGAKVITMSDSEGTLHDPAGIDTDKLAKIMDLKNVQRGRLSAYAAANGLTFEAGKRPWHIKADVALPCATQNELTAEDADALLANGCICVAEGANMPSTLEAVEKFLEAKILYAPGKASNAGGVATSGLEMSQNALRLSWTRNEVDERLSAIMKDIHKNCVKHGTQADGTVNYVDGANIAGFVKVAEAMIAQGVY</sequence>
<dbReference type="InterPro" id="IPR033922">
    <property type="entry name" value="NAD_bind_Glu_DH"/>
</dbReference>
<dbReference type="InterPro" id="IPR046346">
    <property type="entry name" value="Aminoacid_DH-like_N_sf"/>
</dbReference>
<evidence type="ECO:0000313" key="12">
    <source>
        <dbReference type="EMBL" id="GHA71215.1"/>
    </source>
</evidence>
<dbReference type="AlphaFoldDB" id="A0A8J3CH36"/>
<dbReference type="GO" id="GO:0005829">
    <property type="term" value="C:cytosol"/>
    <property type="evidence" value="ECO:0007669"/>
    <property type="project" value="TreeGrafter"/>
</dbReference>
<gene>
    <name evidence="12" type="primary">gdhA</name>
    <name evidence="12" type="ORF">GCM10009007_10150</name>
</gene>